<dbReference type="GO" id="GO:0033615">
    <property type="term" value="P:mitochondrial proton-transporting ATP synthase complex assembly"/>
    <property type="evidence" value="ECO:0007669"/>
    <property type="project" value="TreeGrafter"/>
</dbReference>
<dbReference type="EMBL" id="MU006105">
    <property type="protein sequence ID" value="KAF2836131.1"/>
    <property type="molecule type" value="Genomic_DNA"/>
</dbReference>
<dbReference type="EC" id="3.4.24.-" evidence="9"/>
<organism evidence="11 12">
    <name type="scientific">Patellaria atrata CBS 101060</name>
    <dbReference type="NCBI Taxonomy" id="1346257"/>
    <lineage>
        <taxon>Eukaryota</taxon>
        <taxon>Fungi</taxon>
        <taxon>Dikarya</taxon>
        <taxon>Ascomycota</taxon>
        <taxon>Pezizomycotina</taxon>
        <taxon>Dothideomycetes</taxon>
        <taxon>Dothideomycetes incertae sedis</taxon>
        <taxon>Patellariales</taxon>
        <taxon>Patellariaceae</taxon>
        <taxon>Patellaria</taxon>
    </lineage>
</organism>
<comment type="caution">
    <text evidence="11">The sequence shown here is derived from an EMBL/GenBank/DDBJ whole genome shotgun (WGS) entry which is preliminary data.</text>
</comment>
<dbReference type="GO" id="GO:0034982">
    <property type="term" value="P:mitochondrial protein processing"/>
    <property type="evidence" value="ECO:0007669"/>
    <property type="project" value="TreeGrafter"/>
</dbReference>
<keyword evidence="12" id="KW-1185">Reference proteome</keyword>
<proteinExistence type="inferred from homology"/>
<keyword evidence="4 9" id="KW-0645">Protease</keyword>
<evidence type="ECO:0000256" key="10">
    <source>
        <dbReference type="SAM" id="MobiDB-lite"/>
    </source>
</evidence>
<keyword evidence="7 9" id="KW-0482">Metalloprotease</keyword>
<evidence type="ECO:0000256" key="6">
    <source>
        <dbReference type="ARBA" id="ARBA00022801"/>
    </source>
</evidence>
<evidence type="ECO:0000256" key="2">
    <source>
        <dbReference type="ARBA" id="ARBA00009915"/>
    </source>
</evidence>
<evidence type="ECO:0000313" key="11">
    <source>
        <dbReference type="EMBL" id="KAF2836131.1"/>
    </source>
</evidence>
<evidence type="ECO:0000313" key="12">
    <source>
        <dbReference type="Proteomes" id="UP000799429"/>
    </source>
</evidence>
<comment type="function">
    <text evidence="8">Has a dual role in the assembly of mitochondrial ATPase. Acts as a protease that removes N-terminal residues of mitochondrial ATPase CF(0) subunit 6 at the intermembrane space side. Also involved in the correct assembly of the membrane-embedded ATPase CF(0) particle, probably mediating association of subunit 6 with the subunit 9 ring.</text>
</comment>
<keyword evidence="9" id="KW-0472">Membrane</keyword>
<dbReference type="GO" id="GO:0005743">
    <property type="term" value="C:mitochondrial inner membrane"/>
    <property type="evidence" value="ECO:0007669"/>
    <property type="project" value="UniProtKB-SubCell"/>
</dbReference>
<dbReference type="OrthoDB" id="285308at2759"/>
<dbReference type="InterPro" id="IPR019165">
    <property type="entry name" value="Peptidase_M76_ATP23"/>
</dbReference>
<evidence type="ECO:0000256" key="4">
    <source>
        <dbReference type="ARBA" id="ARBA00022670"/>
    </source>
</evidence>
<dbReference type="Proteomes" id="UP000799429">
    <property type="component" value="Unassembled WGS sequence"/>
</dbReference>
<feature type="region of interest" description="Disordered" evidence="10">
    <location>
        <begin position="1"/>
        <end position="28"/>
    </location>
</feature>
<dbReference type="PANTHER" id="PTHR21711">
    <property type="entry name" value="MITOCHONDRIAL INNER MEMBRANE PROTEASE"/>
    <property type="match status" value="1"/>
</dbReference>
<accession>A0A9P4S4Q4</accession>
<evidence type="ECO:0000256" key="9">
    <source>
        <dbReference type="RuleBase" id="RU364057"/>
    </source>
</evidence>
<evidence type="ECO:0000256" key="3">
    <source>
        <dbReference type="ARBA" id="ARBA00014615"/>
    </source>
</evidence>
<protein>
    <recommendedName>
        <fullName evidence="3 9">Mitochondrial inner membrane protease ATP23</fullName>
        <ecNumber evidence="9">3.4.24.-</ecNumber>
    </recommendedName>
</protein>
<evidence type="ECO:0000256" key="8">
    <source>
        <dbReference type="ARBA" id="ARBA00025322"/>
    </source>
</evidence>
<dbReference type="GO" id="GO:0004222">
    <property type="term" value="F:metalloendopeptidase activity"/>
    <property type="evidence" value="ECO:0007669"/>
    <property type="project" value="InterPro"/>
</dbReference>
<dbReference type="PANTHER" id="PTHR21711:SF0">
    <property type="entry name" value="MITOCHONDRIAL INNER MEMBRANE PROTEASE ATP23 HOMOLOG"/>
    <property type="match status" value="1"/>
</dbReference>
<evidence type="ECO:0000256" key="7">
    <source>
        <dbReference type="ARBA" id="ARBA00023049"/>
    </source>
</evidence>
<keyword evidence="5 9" id="KW-0479">Metal-binding</keyword>
<keyword evidence="9" id="KW-0999">Mitochondrion inner membrane</keyword>
<keyword evidence="9" id="KW-0496">Mitochondrion</keyword>
<sequence>MVEPDDNKARNPPPSIIPSTGAENTTPEPDFSAYSWKNFFKAVAGTLSYDDAMKYLEARDTLKVEQDCKRCESDRDWLLKNSPIVTFMQQQIALLGGDLNPTNIRCRRCPTHKKGGFSEDYGILLCANKIKARGEMEDTIAHEMVHAYDHLRFKVERWNLRHQACTEIRASTLSGECRFTREFFTKGQWKLSSHLQTCVKRRAAISLLARPGVRDDVHAAKLVNEVWDSCFGDTRPFDEIYR</sequence>
<comment type="similarity">
    <text evidence="2 9">Belongs to the peptidase M76 family.</text>
</comment>
<dbReference type="Pfam" id="PF09768">
    <property type="entry name" value="Peptidase_M76"/>
    <property type="match status" value="1"/>
</dbReference>
<name>A0A9P4S4Q4_9PEZI</name>
<evidence type="ECO:0000256" key="1">
    <source>
        <dbReference type="ARBA" id="ARBA00004137"/>
    </source>
</evidence>
<gene>
    <name evidence="11" type="ORF">M501DRAFT_997378</name>
</gene>
<reference evidence="11" key="1">
    <citation type="journal article" date="2020" name="Stud. Mycol.">
        <title>101 Dothideomycetes genomes: a test case for predicting lifestyles and emergence of pathogens.</title>
        <authorList>
            <person name="Haridas S."/>
            <person name="Albert R."/>
            <person name="Binder M."/>
            <person name="Bloem J."/>
            <person name="Labutti K."/>
            <person name="Salamov A."/>
            <person name="Andreopoulos B."/>
            <person name="Baker S."/>
            <person name="Barry K."/>
            <person name="Bills G."/>
            <person name="Bluhm B."/>
            <person name="Cannon C."/>
            <person name="Castanera R."/>
            <person name="Culley D."/>
            <person name="Daum C."/>
            <person name="Ezra D."/>
            <person name="Gonzalez J."/>
            <person name="Henrissat B."/>
            <person name="Kuo A."/>
            <person name="Liang C."/>
            <person name="Lipzen A."/>
            <person name="Lutzoni F."/>
            <person name="Magnuson J."/>
            <person name="Mondo S."/>
            <person name="Nolan M."/>
            <person name="Ohm R."/>
            <person name="Pangilinan J."/>
            <person name="Park H.-J."/>
            <person name="Ramirez L."/>
            <person name="Alfaro M."/>
            <person name="Sun H."/>
            <person name="Tritt A."/>
            <person name="Yoshinaga Y."/>
            <person name="Zwiers L.-H."/>
            <person name="Turgeon B."/>
            <person name="Goodwin S."/>
            <person name="Spatafora J."/>
            <person name="Crous P."/>
            <person name="Grigoriev I."/>
        </authorList>
    </citation>
    <scope>NUCLEOTIDE SEQUENCE</scope>
    <source>
        <strain evidence="11">CBS 101060</strain>
    </source>
</reference>
<dbReference type="AlphaFoldDB" id="A0A9P4S4Q4"/>
<keyword evidence="6 9" id="KW-0378">Hydrolase</keyword>
<comment type="subcellular location">
    <subcellularLocation>
        <location evidence="1 9">Mitochondrion inner membrane</location>
        <topology evidence="1 9">Peripheral membrane protein</topology>
        <orientation evidence="1 9">Intermembrane side</orientation>
    </subcellularLocation>
</comment>
<dbReference type="GO" id="GO:0046872">
    <property type="term" value="F:metal ion binding"/>
    <property type="evidence" value="ECO:0007669"/>
    <property type="project" value="UniProtKB-KW"/>
</dbReference>
<feature type="compositionally biased region" description="Polar residues" evidence="10">
    <location>
        <begin position="17"/>
        <end position="27"/>
    </location>
</feature>
<evidence type="ECO:0000256" key="5">
    <source>
        <dbReference type="ARBA" id="ARBA00022723"/>
    </source>
</evidence>